<organism evidence="1 2">
    <name type="scientific">Hoeflea phototrophica (strain DSM 17068 / NCIMB 14078 / DFL-43)</name>
    <dbReference type="NCBI Taxonomy" id="411684"/>
    <lineage>
        <taxon>Bacteria</taxon>
        <taxon>Pseudomonadati</taxon>
        <taxon>Pseudomonadota</taxon>
        <taxon>Alphaproteobacteria</taxon>
        <taxon>Hyphomicrobiales</taxon>
        <taxon>Rhizobiaceae</taxon>
        <taxon>Hoeflea</taxon>
    </lineage>
</organism>
<reference evidence="1 2" key="1">
    <citation type="submission" date="2007-10" db="EMBL/GenBank/DDBJ databases">
        <authorList>
            <person name="Wagner-Dobler I."/>
            <person name="Ferriera S."/>
            <person name="Johnson J."/>
            <person name="Kravitz S."/>
            <person name="Beeson K."/>
            <person name="Sutton G."/>
            <person name="Rogers Y.-H."/>
            <person name="Friedman R."/>
            <person name="Frazier M."/>
            <person name="Venter J.C."/>
        </authorList>
    </citation>
    <scope>NUCLEOTIDE SEQUENCE [LARGE SCALE GENOMIC DNA]</scope>
    <source>
        <strain evidence="1 2">DFL-43</strain>
    </source>
</reference>
<evidence type="ECO:0008006" key="3">
    <source>
        <dbReference type="Google" id="ProtNLM"/>
    </source>
</evidence>
<evidence type="ECO:0000313" key="1">
    <source>
        <dbReference type="EMBL" id="EDQ32341.1"/>
    </source>
</evidence>
<gene>
    <name evidence="1" type="ORF">HPDFL43_12768</name>
</gene>
<protein>
    <recommendedName>
        <fullName evidence="3">DUF924 domain-containing protein</fullName>
    </recommendedName>
</protein>
<sequence>MTETPDTVLQFWFSELTPKQWFVKEDAVDRRIAERFTGLHLELSREVPDVWRATPEAWLALVIVYDQFPRNIYRNSPLAFATDWLALREAKAAIAAGADMGVGEAQRIFFYLPFEHAEDLAEQNRAVQLCEALGNETYLDYAHQHRNVVAEFGRFPHRNSILRRESTLAEEAYLSKPRAGF</sequence>
<dbReference type="STRING" id="411684.HPDFL43_12768"/>
<dbReference type="HOGENOM" id="CLU_065010_2_0_5"/>
<dbReference type="EMBL" id="ABIA03000004">
    <property type="protein sequence ID" value="EDQ32341.1"/>
    <property type="molecule type" value="Genomic_DNA"/>
</dbReference>
<dbReference type="Gene3D" id="1.20.58.320">
    <property type="entry name" value="TPR-like"/>
    <property type="match status" value="1"/>
</dbReference>
<dbReference type="OrthoDB" id="7593450at2"/>
<comment type="caution">
    <text evidence="1">The sequence shown here is derived from an EMBL/GenBank/DDBJ whole genome shotgun (WGS) entry which is preliminary data.</text>
</comment>
<dbReference type="SUPFAM" id="SSF48452">
    <property type="entry name" value="TPR-like"/>
    <property type="match status" value="1"/>
</dbReference>
<proteinExistence type="predicted"/>
<dbReference type="Pfam" id="PF06041">
    <property type="entry name" value="DUF924"/>
    <property type="match status" value="1"/>
</dbReference>
<accession>A9DC20</accession>
<dbReference type="Proteomes" id="UP000004291">
    <property type="component" value="Chromosome"/>
</dbReference>
<keyword evidence="2" id="KW-1185">Reference proteome</keyword>
<reference evidence="1 2" key="2">
    <citation type="submission" date="2012-06" db="EMBL/GenBank/DDBJ databases">
        <authorList>
            <person name="Fiebig A."/>
        </authorList>
    </citation>
    <scope>NUCLEOTIDE SEQUENCE [LARGE SCALE GENOMIC DNA]</scope>
    <source>
        <strain evidence="1 2">DFL-43</strain>
    </source>
</reference>
<dbReference type="InterPro" id="IPR010323">
    <property type="entry name" value="DUF924"/>
</dbReference>
<evidence type="ECO:0000313" key="2">
    <source>
        <dbReference type="Proteomes" id="UP000004291"/>
    </source>
</evidence>
<dbReference type="RefSeq" id="WP_007198322.1">
    <property type="nucleotide sequence ID" value="NZ_CM002917.1"/>
</dbReference>
<dbReference type="eggNOG" id="COG3803">
    <property type="taxonomic scope" value="Bacteria"/>
</dbReference>
<name>A9DC20_HOEPD</name>
<dbReference type="AlphaFoldDB" id="A9DC20"/>
<dbReference type="InterPro" id="IPR011990">
    <property type="entry name" value="TPR-like_helical_dom_sf"/>
</dbReference>
<dbReference type="Gene3D" id="1.25.40.10">
    <property type="entry name" value="Tetratricopeptide repeat domain"/>
    <property type="match status" value="1"/>
</dbReference>